<dbReference type="AlphaFoldDB" id="A0A9N8P201"/>
<accession>A0A9N8P201</accession>
<keyword evidence="2" id="KW-1185">Reference proteome</keyword>
<evidence type="ECO:0000313" key="2">
    <source>
        <dbReference type="Proteomes" id="UP000533639"/>
    </source>
</evidence>
<dbReference type="RefSeq" id="WP_180857744.1">
    <property type="nucleotide sequence ID" value="NZ_CAIJDE010000042.1"/>
</dbReference>
<dbReference type="EMBL" id="CAIJDE010000042">
    <property type="protein sequence ID" value="CAC9974565.1"/>
    <property type="molecule type" value="Genomic_DNA"/>
</dbReference>
<dbReference type="Proteomes" id="UP000533639">
    <property type="component" value="Unassembled WGS sequence"/>
</dbReference>
<evidence type="ECO:0000313" key="1">
    <source>
        <dbReference type="EMBL" id="CAC9974565.1"/>
    </source>
</evidence>
<name>A0A9N8P201_9FLAO</name>
<reference evidence="1 2" key="1">
    <citation type="submission" date="2020-06" db="EMBL/GenBank/DDBJ databases">
        <authorList>
            <person name="Criscuolo A."/>
        </authorList>
    </citation>
    <scope>NUCLEOTIDE SEQUENCE [LARGE SCALE GENOMIC DNA]</scope>
    <source>
        <strain evidence="1">PXU-55</strain>
    </source>
</reference>
<organism evidence="1 2">
    <name type="scientific">Flavobacterium panici</name>
    <dbReference type="NCBI Taxonomy" id="2654843"/>
    <lineage>
        <taxon>Bacteria</taxon>
        <taxon>Pseudomonadati</taxon>
        <taxon>Bacteroidota</taxon>
        <taxon>Flavobacteriia</taxon>
        <taxon>Flavobacteriales</taxon>
        <taxon>Flavobacteriaceae</taxon>
        <taxon>Flavobacterium</taxon>
    </lineage>
</organism>
<comment type="caution">
    <text evidence="1">The sequence shown here is derived from an EMBL/GenBank/DDBJ whole genome shotgun (WGS) entry which is preliminary data.</text>
</comment>
<sequence>MIKGPTTYSEWVNLLNQFAHGDDSVLDQLNNGTFLIDAGTANRFYSKVEEVYKKRKQNWLDKFQRSFQLQNLKTENDFEIALRNGKQNLILLNHFISIQGFPEDLRKTLKKDLEDFITEIRTSLKKNNSNTSKNEKMLMLLNSFQFNTISNEIKSDQKNNSEITASTGRKIIF</sequence>
<protein>
    <submittedName>
        <fullName evidence="1">Uncharacterized protein</fullName>
    </submittedName>
</protein>
<proteinExistence type="predicted"/>
<gene>
    <name evidence="1" type="ORF">FLAPXU55_02262</name>
</gene>